<comment type="caution">
    <text evidence="1">The sequence shown here is derived from an EMBL/GenBank/DDBJ whole genome shotgun (WGS) entry which is preliminary data.</text>
</comment>
<dbReference type="Proteomes" id="UP001066276">
    <property type="component" value="Chromosome 10"/>
</dbReference>
<keyword evidence="2" id="KW-1185">Reference proteome</keyword>
<reference evidence="1" key="1">
    <citation type="journal article" date="2022" name="bioRxiv">
        <title>Sequencing and chromosome-scale assembly of the giantPleurodeles waltlgenome.</title>
        <authorList>
            <person name="Brown T."/>
            <person name="Elewa A."/>
            <person name="Iarovenko S."/>
            <person name="Subramanian E."/>
            <person name="Araus A.J."/>
            <person name="Petzold A."/>
            <person name="Susuki M."/>
            <person name="Suzuki K.-i.T."/>
            <person name="Hayashi T."/>
            <person name="Toyoda A."/>
            <person name="Oliveira C."/>
            <person name="Osipova E."/>
            <person name="Leigh N.D."/>
            <person name="Simon A."/>
            <person name="Yun M.H."/>
        </authorList>
    </citation>
    <scope>NUCLEOTIDE SEQUENCE</scope>
    <source>
        <strain evidence="1">20211129_DDA</strain>
        <tissue evidence="1">Liver</tissue>
    </source>
</reference>
<proteinExistence type="predicted"/>
<dbReference type="EMBL" id="JANPWB010000014">
    <property type="protein sequence ID" value="KAJ1099871.1"/>
    <property type="molecule type" value="Genomic_DNA"/>
</dbReference>
<organism evidence="1 2">
    <name type="scientific">Pleurodeles waltl</name>
    <name type="common">Iberian ribbed newt</name>
    <dbReference type="NCBI Taxonomy" id="8319"/>
    <lineage>
        <taxon>Eukaryota</taxon>
        <taxon>Metazoa</taxon>
        <taxon>Chordata</taxon>
        <taxon>Craniata</taxon>
        <taxon>Vertebrata</taxon>
        <taxon>Euteleostomi</taxon>
        <taxon>Amphibia</taxon>
        <taxon>Batrachia</taxon>
        <taxon>Caudata</taxon>
        <taxon>Salamandroidea</taxon>
        <taxon>Salamandridae</taxon>
        <taxon>Pleurodelinae</taxon>
        <taxon>Pleurodeles</taxon>
    </lineage>
</organism>
<sequence length="155" mass="16628">MRRESYPCVPIAVPWRVHRAFFVLPCTLFDPSAQDKEGGPSLRFGSPLRSDAISTALGLVGEGGGGKGPPRPQRGPHAEFVTGAIRSARLGSYLLVRGGMRRPGAAPVRGPVRLLTASSGPRCWAPLKEEGLLHCRSVLAWCRTACSNCPDLRVD</sequence>
<gene>
    <name evidence="1" type="ORF">NDU88_004965</name>
</gene>
<evidence type="ECO:0000313" key="1">
    <source>
        <dbReference type="EMBL" id="KAJ1099871.1"/>
    </source>
</evidence>
<name>A0AAV7M7U7_PLEWA</name>
<evidence type="ECO:0000313" key="2">
    <source>
        <dbReference type="Proteomes" id="UP001066276"/>
    </source>
</evidence>
<protein>
    <submittedName>
        <fullName evidence="1">Uncharacterized protein</fullName>
    </submittedName>
</protein>
<accession>A0AAV7M7U7</accession>
<dbReference type="AlphaFoldDB" id="A0AAV7M7U7"/>